<dbReference type="InterPro" id="IPR044492">
    <property type="entry name" value="P_typ_ATPase_HD_dom"/>
</dbReference>
<dbReference type="SUPFAM" id="SSF55008">
    <property type="entry name" value="HMA, heavy metal-associated domain"/>
    <property type="match status" value="1"/>
</dbReference>
<evidence type="ECO:0000256" key="9">
    <source>
        <dbReference type="ARBA" id="ARBA00023136"/>
    </source>
</evidence>
<gene>
    <name evidence="14" type="ORF">CHT91_06625</name>
</gene>
<evidence type="ECO:0000256" key="10">
    <source>
        <dbReference type="ARBA" id="ARBA00049360"/>
    </source>
</evidence>
<dbReference type="FunFam" id="2.70.150.10:FF:000002">
    <property type="entry name" value="Copper-transporting ATPase 1, putative"/>
    <property type="match status" value="1"/>
</dbReference>
<evidence type="ECO:0000256" key="11">
    <source>
        <dbReference type="ARBA" id="ARBA00074171"/>
    </source>
</evidence>
<comment type="catalytic activity">
    <reaction evidence="10">
        <text>ATP + H2O = ADP + phosphate + H(+)</text>
        <dbReference type="Rhea" id="RHEA:13065"/>
        <dbReference type="ChEBI" id="CHEBI:15377"/>
        <dbReference type="ChEBI" id="CHEBI:15378"/>
        <dbReference type="ChEBI" id="CHEBI:30616"/>
        <dbReference type="ChEBI" id="CHEBI:43474"/>
        <dbReference type="ChEBI" id="CHEBI:456216"/>
    </reaction>
</comment>
<dbReference type="GO" id="GO:0005524">
    <property type="term" value="F:ATP binding"/>
    <property type="evidence" value="ECO:0007669"/>
    <property type="project" value="UniProtKB-UniRule"/>
</dbReference>
<evidence type="ECO:0000313" key="14">
    <source>
        <dbReference type="EMBL" id="RFT44501.1"/>
    </source>
</evidence>
<dbReference type="NCBIfam" id="TIGR01525">
    <property type="entry name" value="ATPase-IB_hvy"/>
    <property type="match status" value="1"/>
</dbReference>
<feature type="transmembrane region" description="Helical" evidence="12">
    <location>
        <begin position="206"/>
        <end position="224"/>
    </location>
</feature>
<evidence type="ECO:0000256" key="4">
    <source>
        <dbReference type="ARBA" id="ARBA00022723"/>
    </source>
</evidence>
<feature type="transmembrane region" description="Helical" evidence="12">
    <location>
        <begin position="358"/>
        <end position="380"/>
    </location>
</feature>
<evidence type="ECO:0000256" key="12">
    <source>
        <dbReference type="RuleBase" id="RU362081"/>
    </source>
</evidence>
<keyword evidence="9 12" id="KW-0472">Membrane</keyword>
<feature type="transmembrane region" description="Helical" evidence="12">
    <location>
        <begin position="166"/>
        <end position="186"/>
    </location>
</feature>
<dbReference type="GO" id="GO:0055070">
    <property type="term" value="P:copper ion homeostasis"/>
    <property type="evidence" value="ECO:0007669"/>
    <property type="project" value="TreeGrafter"/>
</dbReference>
<comment type="similarity">
    <text evidence="2 12">Belongs to the cation transport ATPase (P-type) (TC 3.A.3) family. Type IB subfamily.</text>
</comment>
<dbReference type="SUPFAM" id="SSF81653">
    <property type="entry name" value="Calcium ATPase, transduction domain A"/>
    <property type="match status" value="1"/>
</dbReference>
<dbReference type="SFLD" id="SFLDG00002">
    <property type="entry name" value="C1.7:_P-type_atpase_like"/>
    <property type="match status" value="1"/>
</dbReference>
<dbReference type="Pfam" id="PF00122">
    <property type="entry name" value="E1-E2_ATPase"/>
    <property type="match status" value="1"/>
</dbReference>
<dbReference type="InterPro" id="IPR008250">
    <property type="entry name" value="ATPase_P-typ_transduc_dom_A_sf"/>
</dbReference>
<dbReference type="CDD" id="cd00371">
    <property type="entry name" value="HMA"/>
    <property type="match status" value="1"/>
</dbReference>
<dbReference type="NCBIfam" id="TIGR01511">
    <property type="entry name" value="ATPase-IB1_Cu"/>
    <property type="match status" value="1"/>
</dbReference>
<dbReference type="Proteomes" id="UP000259211">
    <property type="component" value="Unassembled WGS sequence"/>
</dbReference>
<evidence type="ECO:0000256" key="8">
    <source>
        <dbReference type="ARBA" id="ARBA00022989"/>
    </source>
</evidence>
<evidence type="ECO:0000256" key="5">
    <source>
        <dbReference type="ARBA" id="ARBA00022741"/>
    </source>
</evidence>
<keyword evidence="7" id="KW-1278">Translocase</keyword>
<dbReference type="Pfam" id="PF00403">
    <property type="entry name" value="HMA"/>
    <property type="match status" value="1"/>
</dbReference>
<dbReference type="FunFam" id="3.30.70.100:FF:000005">
    <property type="entry name" value="Copper-exporting P-type ATPase A"/>
    <property type="match status" value="1"/>
</dbReference>
<evidence type="ECO:0000256" key="6">
    <source>
        <dbReference type="ARBA" id="ARBA00022840"/>
    </source>
</evidence>
<dbReference type="Gene3D" id="2.70.150.10">
    <property type="entry name" value="Calcium-transporting ATPase, cytoplasmic transduction domain A"/>
    <property type="match status" value="1"/>
</dbReference>
<dbReference type="CDD" id="cd02094">
    <property type="entry name" value="P-type_ATPase_Cu-like"/>
    <property type="match status" value="1"/>
</dbReference>
<dbReference type="EMBL" id="NOWI01000005">
    <property type="protein sequence ID" value="RFT44501.1"/>
    <property type="molecule type" value="Genomic_DNA"/>
</dbReference>
<feature type="domain" description="HMA" evidence="13">
    <location>
        <begin position="18"/>
        <end position="79"/>
    </location>
</feature>
<feature type="transmembrane region" description="Helical" evidence="12">
    <location>
        <begin position="126"/>
        <end position="146"/>
    </location>
</feature>
<evidence type="ECO:0000256" key="2">
    <source>
        <dbReference type="ARBA" id="ARBA00006024"/>
    </source>
</evidence>
<keyword evidence="5 12" id="KW-0547">Nucleotide-binding</keyword>
<dbReference type="InterPro" id="IPR001757">
    <property type="entry name" value="P_typ_ATPase"/>
</dbReference>
<keyword evidence="8 12" id="KW-1133">Transmembrane helix</keyword>
<dbReference type="GO" id="GO:0005507">
    <property type="term" value="F:copper ion binding"/>
    <property type="evidence" value="ECO:0007669"/>
    <property type="project" value="TreeGrafter"/>
</dbReference>
<dbReference type="InterPro" id="IPR027256">
    <property type="entry name" value="P-typ_ATPase_IB"/>
</dbReference>
<feature type="transmembrane region" description="Helical" evidence="12">
    <location>
        <begin position="101"/>
        <end position="120"/>
    </location>
</feature>
<feature type="transmembrane region" description="Helical" evidence="12">
    <location>
        <begin position="698"/>
        <end position="717"/>
    </location>
</feature>
<dbReference type="PRINTS" id="PR00119">
    <property type="entry name" value="CATATPASE"/>
</dbReference>
<dbReference type="PANTHER" id="PTHR43520:SF8">
    <property type="entry name" value="P-TYPE CU(+) TRANSPORTER"/>
    <property type="match status" value="1"/>
</dbReference>
<dbReference type="SUPFAM" id="SSF56784">
    <property type="entry name" value="HAD-like"/>
    <property type="match status" value="1"/>
</dbReference>
<dbReference type="InterPro" id="IPR018303">
    <property type="entry name" value="ATPase_P-typ_P_site"/>
</dbReference>
<dbReference type="RefSeq" id="WP_117189314.1">
    <property type="nucleotide sequence ID" value="NZ_AP024308.1"/>
</dbReference>
<keyword evidence="6 12" id="KW-0067">ATP-binding</keyword>
<dbReference type="InterPro" id="IPR036163">
    <property type="entry name" value="HMA_dom_sf"/>
</dbReference>
<sequence length="747" mass="77936">MTAVTTDEQGDDEPVLHPPVQLQIGGMTCAACANTIEKRLARIDGVHASVNFASERATVTGIDVEDAIAAVKDVGYTAAPLSDVDLAVEAERRITMLRRRLIVAVLLTLPLMDIGLVLALEPQLRFPAWDWLLVVLSLPVVFWSAWPFHKATWSNLRHGMTSMDTLVSLGVLSSFGWSFVSILIGAQDEEGYWLGYGITPAGADTLYLDVAAGVTCFLLAGRYFEARAKRSARSVLTALGQLAARNARVLRDGVETLVPIEKLHKGDLFVTLAGETLAADGEIVEGSSSVDTSMMTGEPMPVDTTVGSTVLGGTMNLTGRIVARATGVGAHSQLAQMAVMAEEAQARKANVQRLVDKVVEIFVPAVLAVVVLTFFGWWIAGAGIRHALSAALSVLVIACPCALGLATPTALMVGVGRGGQLGILIKGPEALEASGRIDTVVLDKTGTVTTGDMTLTERIAAEGQDIDRAHRYAAALDQHSTHPVAKAIVAAVEGTIPECSSPLAVAGRGSEGEVDGHDVMVGNPAFLTEAGITIPGELTDTVDQAASTGRSTILVAIDGRASAALVISDTVKPEVPAVIAQLKGMGLRTVLLTGDSKAAADAVASQLGTDEVLADVLPTEKAKVIDELRGGGRVVAMVGDGINDAAALASSDLGLAMVTGTDIAMRSADIICVRHHLGVVPDAIGLSRRTLRTIRGNLAWAFVYNIAAIPIAAAGLLNPLISGLAMSLSSLFVVTHSLRLRNFGAHS</sequence>
<comment type="subcellular location">
    <subcellularLocation>
        <location evidence="1">Cell membrane</location>
        <topology evidence="1">Multi-pass membrane protein</topology>
    </subcellularLocation>
</comment>
<dbReference type="Pfam" id="PF00702">
    <property type="entry name" value="Hydrolase"/>
    <property type="match status" value="1"/>
</dbReference>
<keyword evidence="3 12" id="KW-0812">Transmembrane</keyword>
<dbReference type="PROSITE" id="PS00154">
    <property type="entry name" value="ATPASE_E1_E2"/>
    <property type="match status" value="1"/>
</dbReference>
<comment type="caution">
    <text evidence="14">The sequence shown here is derived from an EMBL/GenBank/DDBJ whole genome shotgun (WGS) entry which is preliminary data.</text>
</comment>
<dbReference type="SFLD" id="SFLDF00027">
    <property type="entry name" value="p-type_atpase"/>
    <property type="match status" value="1"/>
</dbReference>
<dbReference type="Gene3D" id="3.40.50.1000">
    <property type="entry name" value="HAD superfamily/HAD-like"/>
    <property type="match status" value="1"/>
</dbReference>
<evidence type="ECO:0000256" key="7">
    <source>
        <dbReference type="ARBA" id="ARBA00022967"/>
    </source>
</evidence>
<evidence type="ECO:0000259" key="13">
    <source>
        <dbReference type="PROSITE" id="PS50846"/>
    </source>
</evidence>
<dbReference type="InterPro" id="IPR023298">
    <property type="entry name" value="ATPase_P-typ_TM_dom_sf"/>
</dbReference>
<keyword evidence="12" id="KW-1003">Cell membrane</keyword>
<reference evidence="14" key="1">
    <citation type="submission" date="2017-07" db="EMBL/GenBank/DDBJ databases">
        <authorList>
            <person name="Sun Z.S."/>
            <person name="Albrecht U."/>
            <person name="Echele G."/>
            <person name="Lee C.C."/>
        </authorList>
    </citation>
    <scope>NUCLEOTIDE SEQUENCE [LARGE SCALE GENOMIC DNA]</scope>
    <source>
        <strain evidence="14">P16-029</strain>
    </source>
</reference>
<dbReference type="PANTHER" id="PTHR43520">
    <property type="entry name" value="ATP7, ISOFORM B"/>
    <property type="match status" value="1"/>
</dbReference>
<accession>A0A3E2DGP5</accession>
<feature type="transmembrane region" description="Helical" evidence="12">
    <location>
        <begin position="386"/>
        <end position="407"/>
    </location>
</feature>
<organism evidence="14">
    <name type="scientific">Cutibacterium avidum</name>
    <dbReference type="NCBI Taxonomy" id="33010"/>
    <lineage>
        <taxon>Bacteria</taxon>
        <taxon>Bacillati</taxon>
        <taxon>Actinomycetota</taxon>
        <taxon>Actinomycetes</taxon>
        <taxon>Propionibacteriales</taxon>
        <taxon>Propionibacteriaceae</taxon>
        <taxon>Cutibacterium</taxon>
    </lineage>
</organism>
<dbReference type="GO" id="GO:0043682">
    <property type="term" value="F:P-type divalent copper transporter activity"/>
    <property type="evidence" value="ECO:0007669"/>
    <property type="project" value="TreeGrafter"/>
</dbReference>
<keyword evidence="4 12" id="KW-0479">Metal-binding</keyword>
<dbReference type="InterPro" id="IPR036412">
    <property type="entry name" value="HAD-like_sf"/>
</dbReference>
<evidence type="ECO:0000256" key="3">
    <source>
        <dbReference type="ARBA" id="ARBA00022692"/>
    </source>
</evidence>
<dbReference type="PROSITE" id="PS01047">
    <property type="entry name" value="HMA_1"/>
    <property type="match status" value="1"/>
</dbReference>
<protein>
    <recommendedName>
        <fullName evidence="11">Cation-transporting P-type ATPase B</fullName>
    </recommendedName>
</protein>
<dbReference type="Gene3D" id="3.30.70.100">
    <property type="match status" value="1"/>
</dbReference>
<dbReference type="SUPFAM" id="SSF81665">
    <property type="entry name" value="Calcium ATPase, transmembrane domain M"/>
    <property type="match status" value="1"/>
</dbReference>
<evidence type="ECO:0000256" key="1">
    <source>
        <dbReference type="ARBA" id="ARBA00004651"/>
    </source>
</evidence>
<proteinExistence type="inferred from homology"/>
<dbReference type="SFLD" id="SFLDS00003">
    <property type="entry name" value="Haloacid_Dehalogenase"/>
    <property type="match status" value="1"/>
</dbReference>
<dbReference type="InterPro" id="IPR017969">
    <property type="entry name" value="Heavy-metal-associated_CS"/>
</dbReference>
<dbReference type="InterPro" id="IPR023214">
    <property type="entry name" value="HAD_sf"/>
</dbReference>
<dbReference type="Gene3D" id="3.40.1110.10">
    <property type="entry name" value="Calcium-transporting ATPase, cytoplasmic domain N"/>
    <property type="match status" value="1"/>
</dbReference>
<dbReference type="AlphaFoldDB" id="A0A3E2DGP5"/>
<dbReference type="GO" id="GO:0016887">
    <property type="term" value="F:ATP hydrolysis activity"/>
    <property type="evidence" value="ECO:0007669"/>
    <property type="project" value="InterPro"/>
</dbReference>
<dbReference type="GO" id="GO:0005886">
    <property type="term" value="C:plasma membrane"/>
    <property type="evidence" value="ECO:0007669"/>
    <property type="project" value="UniProtKB-SubCell"/>
</dbReference>
<dbReference type="PROSITE" id="PS50846">
    <property type="entry name" value="HMA_2"/>
    <property type="match status" value="1"/>
</dbReference>
<dbReference type="InterPro" id="IPR059000">
    <property type="entry name" value="ATPase_P-type_domA"/>
</dbReference>
<dbReference type="InterPro" id="IPR006121">
    <property type="entry name" value="HMA_dom"/>
</dbReference>
<dbReference type="NCBIfam" id="TIGR01494">
    <property type="entry name" value="ATPase_P-type"/>
    <property type="match status" value="1"/>
</dbReference>
<name>A0A3E2DGP5_9ACTN</name>
<dbReference type="InterPro" id="IPR023299">
    <property type="entry name" value="ATPase_P-typ_cyto_dom_N"/>
</dbReference>